<name>A0AAV7JD11_9METZ</name>
<evidence type="ECO:0000259" key="4">
    <source>
        <dbReference type="PROSITE" id="PS50053"/>
    </source>
</evidence>
<comment type="caution">
    <text evidence="5">The sequence shown here is derived from an EMBL/GenBank/DDBJ whole genome shotgun (WGS) entry which is preliminary data.</text>
</comment>
<dbReference type="GO" id="GO:0006412">
    <property type="term" value="P:translation"/>
    <property type="evidence" value="ECO:0007669"/>
    <property type="project" value="InterPro"/>
</dbReference>
<dbReference type="SMART" id="SM00213">
    <property type="entry name" value="UBQ"/>
    <property type="match status" value="1"/>
</dbReference>
<dbReference type="InterPro" id="IPR000626">
    <property type="entry name" value="Ubiquitin-like_dom"/>
</dbReference>
<evidence type="ECO:0000313" key="6">
    <source>
        <dbReference type="Proteomes" id="UP001165289"/>
    </source>
</evidence>
<proteinExistence type="predicted"/>
<dbReference type="GO" id="GO:0022627">
    <property type="term" value="C:cytosolic small ribosomal subunit"/>
    <property type="evidence" value="ECO:0007669"/>
    <property type="project" value="TreeGrafter"/>
</dbReference>
<feature type="domain" description="Ubiquitin-like" evidence="4">
    <location>
        <begin position="1"/>
        <end position="74"/>
    </location>
</feature>
<gene>
    <name evidence="5" type="ORF">LOD99_12786</name>
</gene>
<dbReference type="GO" id="GO:0003735">
    <property type="term" value="F:structural constituent of ribosome"/>
    <property type="evidence" value="ECO:0007669"/>
    <property type="project" value="InterPro"/>
</dbReference>
<evidence type="ECO:0000256" key="3">
    <source>
        <dbReference type="SAM" id="MobiDB-lite"/>
    </source>
</evidence>
<evidence type="ECO:0000313" key="5">
    <source>
        <dbReference type="EMBL" id="KAI6646665.1"/>
    </source>
</evidence>
<keyword evidence="6" id="KW-1185">Reference proteome</keyword>
<keyword evidence="1 5" id="KW-0689">Ribosomal protein</keyword>
<dbReference type="Pfam" id="PF04758">
    <property type="entry name" value="Ribosomal_S30"/>
    <property type="match status" value="1"/>
</dbReference>
<feature type="compositionally biased region" description="Basic residues" evidence="3">
    <location>
        <begin position="98"/>
        <end position="116"/>
    </location>
</feature>
<dbReference type="Pfam" id="PF00240">
    <property type="entry name" value="ubiquitin"/>
    <property type="match status" value="1"/>
</dbReference>
<reference evidence="5 6" key="1">
    <citation type="journal article" date="2023" name="BMC Biol.">
        <title>The compact genome of the sponge Oopsacas minuta (Hexactinellida) is lacking key metazoan core genes.</title>
        <authorList>
            <person name="Santini S."/>
            <person name="Schenkelaars Q."/>
            <person name="Jourda C."/>
            <person name="Duchesne M."/>
            <person name="Belahbib H."/>
            <person name="Rocher C."/>
            <person name="Selva M."/>
            <person name="Riesgo A."/>
            <person name="Vervoort M."/>
            <person name="Leys S.P."/>
            <person name="Kodjabachian L."/>
            <person name="Le Bivic A."/>
            <person name="Borchiellini C."/>
            <person name="Claverie J.M."/>
            <person name="Renard E."/>
        </authorList>
    </citation>
    <scope>NUCLEOTIDE SEQUENCE [LARGE SCALE GENOMIC DNA]</scope>
    <source>
        <strain evidence="5">SPO-2</strain>
    </source>
</reference>
<feature type="region of interest" description="Disordered" evidence="3">
    <location>
        <begin position="70"/>
        <end position="136"/>
    </location>
</feature>
<organism evidence="5 6">
    <name type="scientific">Oopsacas minuta</name>
    <dbReference type="NCBI Taxonomy" id="111878"/>
    <lineage>
        <taxon>Eukaryota</taxon>
        <taxon>Metazoa</taxon>
        <taxon>Porifera</taxon>
        <taxon>Hexactinellida</taxon>
        <taxon>Hexasterophora</taxon>
        <taxon>Lyssacinosida</taxon>
        <taxon>Leucopsacidae</taxon>
        <taxon>Oopsacas</taxon>
    </lineage>
</organism>
<dbReference type="EMBL" id="JAKMXF010000354">
    <property type="protein sequence ID" value="KAI6646665.1"/>
    <property type="molecule type" value="Genomic_DNA"/>
</dbReference>
<sequence>MQVFAQTTERTHVIDIRKETLVSELLEIISQETSVPEDKLSLSYIGSPLVSGPLTDYGITHESNIQVSGRIPGGKVHGSLARAGKVKNVTPKVEKQDKKKAKTGRAKRREQYKRRFQQQVTGRGGRPKGPNSNSAS</sequence>
<dbReference type="SUPFAM" id="SSF54236">
    <property type="entry name" value="Ubiquitin-like"/>
    <property type="match status" value="1"/>
</dbReference>
<evidence type="ECO:0000256" key="2">
    <source>
        <dbReference type="ARBA" id="ARBA00023274"/>
    </source>
</evidence>
<dbReference type="AlphaFoldDB" id="A0AAV7JD11"/>
<evidence type="ECO:0000256" key="1">
    <source>
        <dbReference type="ARBA" id="ARBA00022980"/>
    </source>
</evidence>
<dbReference type="Gene3D" id="3.10.20.90">
    <property type="entry name" value="Phosphatidylinositol 3-kinase Catalytic Subunit, Chain A, domain 1"/>
    <property type="match status" value="1"/>
</dbReference>
<dbReference type="InterPro" id="IPR006846">
    <property type="entry name" value="Ribosomal_eS30"/>
</dbReference>
<keyword evidence="2" id="KW-0687">Ribonucleoprotein</keyword>
<dbReference type="PANTHER" id="PTHR12650:SF15">
    <property type="entry name" value="RIBOSOMAL PROTEIN S30, ISOFORM A"/>
    <property type="match status" value="1"/>
</dbReference>
<dbReference type="PANTHER" id="PTHR12650">
    <property type="entry name" value="40S RIBOSOMAL PROTEIN S30/UBIQUITIN-LIKE PROTEIN FUBI"/>
    <property type="match status" value="1"/>
</dbReference>
<dbReference type="Proteomes" id="UP001165289">
    <property type="component" value="Unassembled WGS sequence"/>
</dbReference>
<dbReference type="InterPro" id="IPR029071">
    <property type="entry name" value="Ubiquitin-like_domsf"/>
</dbReference>
<accession>A0AAV7JD11</accession>
<dbReference type="PROSITE" id="PS50053">
    <property type="entry name" value="UBIQUITIN_2"/>
    <property type="match status" value="1"/>
</dbReference>
<protein>
    <submittedName>
        <fullName evidence="5">40S ribosomal protein S30</fullName>
    </submittedName>
</protein>